<evidence type="ECO:0000256" key="14">
    <source>
        <dbReference type="NCBIfam" id="TIGR00228"/>
    </source>
</evidence>
<evidence type="ECO:0000313" key="16">
    <source>
        <dbReference type="Proteomes" id="UP000660861"/>
    </source>
</evidence>
<dbReference type="NCBIfam" id="NF000711">
    <property type="entry name" value="PRK00039.2-1"/>
    <property type="match status" value="1"/>
</dbReference>
<keyword evidence="9 13" id="KW-0238">DNA-binding</keyword>
<dbReference type="Gene3D" id="3.30.420.10">
    <property type="entry name" value="Ribonuclease H-like superfamily/Ribonuclease H"/>
    <property type="match status" value="1"/>
</dbReference>
<organism evidence="15 16">
    <name type="scientific">Zongyangia hominis</name>
    <dbReference type="NCBI Taxonomy" id="2763677"/>
    <lineage>
        <taxon>Bacteria</taxon>
        <taxon>Bacillati</taxon>
        <taxon>Bacillota</taxon>
        <taxon>Clostridia</taxon>
        <taxon>Eubacteriales</taxon>
        <taxon>Oscillospiraceae</taxon>
        <taxon>Zongyangia</taxon>
    </lineage>
</organism>
<keyword evidence="5 13" id="KW-0255">Endonuclease</keyword>
<dbReference type="SUPFAM" id="SSF53098">
    <property type="entry name" value="Ribonuclease H-like"/>
    <property type="match status" value="1"/>
</dbReference>
<evidence type="ECO:0000256" key="2">
    <source>
        <dbReference type="ARBA" id="ARBA00022490"/>
    </source>
</evidence>
<keyword evidence="2 13" id="KW-0963">Cytoplasm</keyword>
<comment type="catalytic activity">
    <reaction evidence="12 13">
        <text>Endonucleolytic cleavage at a junction such as a reciprocal single-stranded crossover between two homologous DNA duplexes (Holliday junction).</text>
        <dbReference type="EC" id="3.1.21.10"/>
    </reaction>
</comment>
<dbReference type="HAMAP" id="MF_00034">
    <property type="entry name" value="RuvC"/>
    <property type="match status" value="1"/>
</dbReference>
<evidence type="ECO:0000256" key="9">
    <source>
        <dbReference type="ARBA" id="ARBA00023125"/>
    </source>
</evidence>
<feature type="active site" evidence="13">
    <location>
        <position position="140"/>
    </location>
</feature>
<dbReference type="InterPro" id="IPR036397">
    <property type="entry name" value="RNaseH_sf"/>
</dbReference>
<keyword evidence="8 13" id="KW-0460">Magnesium</keyword>
<evidence type="ECO:0000256" key="10">
    <source>
        <dbReference type="ARBA" id="ARBA00023172"/>
    </source>
</evidence>
<proteinExistence type="inferred from homology"/>
<keyword evidence="11 13" id="KW-0234">DNA repair</keyword>
<dbReference type="EC" id="3.1.21.10" evidence="13 14"/>
<comment type="subunit">
    <text evidence="13">Homodimer which binds Holliday junction (HJ) DNA. The HJ becomes 2-fold symmetrical on binding to RuvC with unstacked arms; it has a different conformation from HJ DNA in complex with RuvA. In the full resolvosome a probable DNA-RuvA(4)-RuvB(12)-RuvC(2) complex forms which resolves the HJ.</text>
</comment>
<keyword evidence="3 13" id="KW-0540">Nuclease</keyword>
<dbReference type="CDD" id="cd16962">
    <property type="entry name" value="RuvC"/>
    <property type="match status" value="1"/>
</dbReference>
<evidence type="ECO:0000256" key="11">
    <source>
        <dbReference type="ARBA" id="ARBA00023204"/>
    </source>
</evidence>
<dbReference type="PANTHER" id="PTHR30194">
    <property type="entry name" value="CROSSOVER JUNCTION ENDODEOXYRIBONUCLEASE RUVC"/>
    <property type="match status" value="1"/>
</dbReference>
<evidence type="ECO:0000256" key="7">
    <source>
        <dbReference type="ARBA" id="ARBA00022801"/>
    </source>
</evidence>
<comment type="caution">
    <text evidence="15">The sequence shown here is derived from an EMBL/GenBank/DDBJ whole genome shotgun (WGS) entry which is preliminary data.</text>
</comment>
<dbReference type="GO" id="GO:0008821">
    <property type="term" value="F:crossover junction DNA endonuclease activity"/>
    <property type="evidence" value="ECO:0007669"/>
    <property type="project" value="UniProtKB-UniRule"/>
</dbReference>
<dbReference type="InterPro" id="IPR012337">
    <property type="entry name" value="RNaseH-like_sf"/>
</dbReference>
<evidence type="ECO:0000256" key="8">
    <source>
        <dbReference type="ARBA" id="ARBA00022842"/>
    </source>
</evidence>
<evidence type="ECO:0000256" key="4">
    <source>
        <dbReference type="ARBA" id="ARBA00022723"/>
    </source>
</evidence>
<dbReference type="GO" id="GO:0000287">
    <property type="term" value="F:magnesium ion binding"/>
    <property type="evidence" value="ECO:0007669"/>
    <property type="project" value="UniProtKB-UniRule"/>
</dbReference>
<evidence type="ECO:0000256" key="1">
    <source>
        <dbReference type="ARBA" id="ARBA00009518"/>
    </source>
</evidence>
<dbReference type="GO" id="GO:0003677">
    <property type="term" value="F:DNA binding"/>
    <property type="evidence" value="ECO:0007669"/>
    <property type="project" value="UniProtKB-KW"/>
</dbReference>
<evidence type="ECO:0000313" key="15">
    <source>
        <dbReference type="EMBL" id="MBC8569217.1"/>
    </source>
</evidence>
<keyword evidence="10 13" id="KW-0233">DNA recombination</keyword>
<accession>A0A926ECG3</accession>
<dbReference type="RefSeq" id="WP_262396328.1">
    <property type="nucleotide sequence ID" value="NZ_JACRTC010000001.1"/>
</dbReference>
<comment type="similarity">
    <text evidence="1 13">Belongs to the RuvC family.</text>
</comment>
<dbReference type="GO" id="GO:0048476">
    <property type="term" value="C:Holliday junction resolvase complex"/>
    <property type="evidence" value="ECO:0007669"/>
    <property type="project" value="UniProtKB-UniRule"/>
</dbReference>
<dbReference type="InterPro" id="IPR020563">
    <property type="entry name" value="X-over_junc_endoDNase_Mg_BS"/>
</dbReference>
<dbReference type="PANTHER" id="PTHR30194:SF3">
    <property type="entry name" value="CROSSOVER JUNCTION ENDODEOXYRIBONUCLEASE RUVC"/>
    <property type="match status" value="1"/>
</dbReference>
<keyword evidence="7 13" id="KW-0378">Hydrolase</keyword>
<feature type="binding site" evidence="13">
    <location>
        <position position="7"/>
    </location>
    <ligand>
        <name>Mg(2+)</name>
        <dbReference type="ChEBI" id="CHEBI:18420"/>
        <label>1</label>
    </ligand>
</feature>
<feature type="active site" evidence="13">
    <location>
        <position position="7"/>
    </location>
</feature>
<keyword evidence="16" id="KW-1185">Reference proteome</keyword>
<sequence>MIVMGIDPGYAIVGYGVLDYQRGNFRTLGYGAITTPADMPFESRLEVIYDELSFLLNKYRPESMAVEQLFFTSNQKTVIAVGQARGVIVLAGKKAHVPIYEYTPLQVKQSVVGYGRAVKKQVMEMTRVMLGLEKVPKPDDTADALAIAICHAHSAGSLLNKDLLRRQG</sequence>
<evidence type="ECO:0000256" key="13">
    <source>
        <dbReference type="HAMAP-Rule" id="MF_00034"/>
    </source>
</evidence>
<dbReference type="Pfam" id="PF02075">
    <property type="entry name" value="RuvC"/>
    <property type="match status" value="1"/>
</dbReference>
<dbReference type="PROSITE" id="PS01321">
    <property type="entry name" value="RUVC"/>
    <property type="match status" value="1"/>
</dbReference>
<reference evidence="15" key="1">
    <citation type="submission" date="2020-08" db="EMBL/GenBank/DDBJ databases">
        <title>Genome public.</title>
        <authorList>
            <person name="Liu C."/>
            <person name="Sun Q."/>
        </authorList>
    </citation>
    <scope>NUCLEOTIDE SEQUENCE</scope>
    <source>
        <strain evidence="15">NSJ-54</strain>
    </source>
</reference>
<keyword evidence="4 13" id="KW-0479">Metal-binding</keyword>
<dbReference type="EMBL" id="JACRTC010000001">
    <property type="protein sequence ID" value="MBC8569217.1"/>
    <property type="molecule type" value="Genomic_DNA"/>
</dbReference>
<dbReference type="NCBIfam" id="TIGR00228">
    <property type="entry name" value="ruvC"/>
    <property type="match status" value="1"/>
</dbReference>
<feature type="active site" evidence="13">
    <location>
        <position position="67"/>
    </location>
</feature>
<name>A0A926ECG3_9FIRM</name>
<evidence type="ECO:0000256" key="12">
    <source>
        <dbReference type="ARBA" id="ARBA00029354"/>
    </source>
</evidence>
<evidence type="ECO:0000256" key="5">
    <source>
        <dbReference type="ARBA" id="ARBA00022759"/>
    </source>
</evidence>
<feature type="binding site" evidence="13">
    <location>
        <position position="140"/>
    </location>
    <ligand>
        <name>Mg(2+)</name>
        <dbReference type="ChEBI" id="CHEBI:18420"/>
        <label>1</label>
    </ligand>
</feature>
<evidence type="ECO:0000256" key="6">
    <source>
        <dbReference type="ARBA" id="ARBA00022763"/>
    </source>
</evidence>
<gene>
    <name evidence="13 15" type="primary">ruvC</name>
    <name evidence="15" type="ORF">H8709_00015</name>
</gene>
<comment type="function">
    <text evidence="13">The RuvA-RuvB-RuvC complex processes Holliday junction (HJ) DNA during genetic recombination and DNA repair. Endonuclease that resolves HJ intermediates. Cleaves cruciform DNA by making single-stranded nicks across the HJ at symmetrical positions within the homologous arms, yielding a 5'-phosphate and a 3'-hydroxyl group; requires a central core of homology in the junction. The consensus cleavage sequence is 5'-(A/T)TT(C/G)-3'. Cleavage occurs on the 3'-side of the TT dinucleotide at the point of strand exchange. HJ branch migration catalyzed by RuvA-RuvB allows RuvC to scan DNA until it finds its consensus sequence, where it cleaves and resolves the cruciform DNA.</text>
</comment>
<feature type="binding site" evidence="13">
    <location>
        <position position="67"/>
    </location>
    <ligand>
        <name>Mg(2+)</name>
        <dbReference type="ChEBI" id="CHEBI:18420"/>
        <label>2</label>
    </ligand>
</feature>
<dbReference type="InterPro" id="IPR002176">
    <property type="entry name" value="X-over_junc_endoDNase_RuvC"/>
</dbReference>
<dbReference type="Proteomes" id="UP000660861">
    <property type="component" value="Unassembled WGS sequence"/>
</dbReference>
<protein>
    <recommendedName>
        <fullName evidence="13 14">Crossover junction endodeoxyribonuclease RuvC</fullName>
        <ecNumber evidence="13 14">3.1.21.10</ecNumber>
    </recommendedName>
    <alternativeName>
        <fullName evidence="13">Holliday junction nuclease RuvC</fullName>
    </alternativeName>
    <alternativeName>
        <fullName evidence="13">Holliday junction resolvase RuvC</fullName>
    </alternativeName>
</protein>
<comment type="cofactor">
    <cofactor evidence="13">
        <name>Mg(2+)</name>
        <dbReference type="ChEBI" id="CHEBI:18420"/>
    </cofactor>
    <text evidence="13">Binds 2 Mg(2+) ion per subunit.</text>
</comment>
<dbReference type="GO" id="GO:0006310">
    <property type="term" value="P:DNA recombination"/>
    <property type="evidence" value="ECO:0007669"/>
    <property type="project" value="UniProtKB-UniRule"/>
</dbReference>
<dbReference type="PRINTS" id="PR00696">
    <property type="entry name" value="RSOLVASERUVC"/>
</dbReference>
<dbReference type="AlphaFoldDB" id="A0A926ECG3"/>
<dbReference type="FunFam" id="3.30.420.10:FF:000002">
    <property type="entry name" value="Crossover junction endodeoxyribonuclease RuvC"/>
    <property type="match status" value="1"/>
</dbReference>
<dbReference type="GO" id="GO:0005737">
    <property type="term" value="C:cytoplasm"/>
    <property type="evidence" value="ECO:0007669"/>
    <property type="project" value="UniProtKB-SubCell"/>
</dbReference>
<keyword evidence="6 13" id="KW-0227">DNA damage</keyword>
<comment type="subcellular location">
    <subcellularLocation>
        <location evidence="13">Cytoplasm</location>
    </subcellularLocation>
</comment>
<dbReference type="GO" id="GO:0006281">
    <property type="term" value="P:DNA repair"/>
    <property type="evidence" value="ECO:0007669"/>
    <property type="project" value="UniProtKB-UniRule"/>
</dbReference>
<evidence type="ECO:0000256" key="3">
    <source>
        <dbReference type="ARBA" id="ARBA00022722"/>
    </source>
</evidence>